<proteinExistence type="predicted"/>
<dbReference type="Proteomes" id="UP000709295">
    <property type="component" value="Unassembled WGS sequence"/>
</dbReference>
<dbReference type="EMBL" id="JAENGY010002337">
    <property type="protein sequence ID" value="KAG6944536.1"/>
    <property type="molecule type" value="Genomic_DNA"/>
</dbReference>
<dbReference type="AlphaFoldDB" id="A0A8J5MCG2"/>
<accession>A0A8J5MCG2</accession>
<reference evidence="1" key="1">
    <citation type="submission" date="2021-01" db="EMBL/GenBank/DDBJ databases">
        <title>Phytophthora aleatoria, a newly-described species from Pinus radiata is distinct from Phytophthora cactorum isolates based on comparative genomics.</title>
        <authorList>
            <person name="Mcdougal R."/>
            <person name="Panda P."/>
            <person name="Williams N."/>
            <person name="Studholme D.J."/>
        </authorList>
    </citation>
    <scope>NUCLEOTIDE SEQUENCE</scope>
    <source>
        <strain evidence="1">NZFS 4037</strain>
    </source>
</reference>
<evidence type="ECO:0000313" key="2">
    <source>
        <dbReference type="Proteomes" id="UP000709295"/>
    </source>
</evidence>
<evidence type="ECO:0000313" key="1">
    <source>
        <dbReference type="EMBL" id="KAG6944536.1"/>
    </source>
</evidence>
<keyword evidence="2" id="KW-1185">Reference proteome</keyword>
<name>A0A8J5MCG2_9STRA</name>
<sequence length="95" mass="11286">MNAAVTKRHAHPNTVFHCLYGNHYLGYTKMELARIYSKTEKPIAIWVQLYEETGIFQRAKTLADKKFTKDHRRWLYAFYQLNPLAYLDEAQDAFN</sequence>
<comment type="caution">
    <text evidence="1">The sequence shown here is derived from an EMBL/GenBank/DDBJ whole genome shotgun (WGS) entry which is preliminary data.</text>
</comment>
<gene>
    <name evidence="1" type="ORF">JG688_00017030</name>
</gene>
<protein>
    <submittedName>
        <fullName evidence="1">Uncharacterized protein</fullName>
    </submittedName>
</protein>
<organism evidence="1 2">
    <name type="scientific">Phytophthora aleatoria</name>
    <dbReference type="NCBI Taxonomy" id="2496075"/>
    <lineage>
        <taxon>Eukaryota</taxon>
        <taxon>Sar</taxon>
        <taxon>Stramenopiles</taxon>
        <taxon>Oomycota</taxon>
        <taxon>Peronosporomycetes</taxon>
        <taxon>Peronosporales</taxon>
        <taxon>Peronosporaceae</taxon>
        <taxon>Phytophthora</taxon>
    </lineage>
</organism>